<feature type="transmembrane region" description="Helical" evidence="1">
    <location>
        <begin position="35"/>
        <end position="55"/>
    </location>
</feature>
<evidence type="ECO:0000256" key="1">
    <source>
        <dbReference type="SAM" id="Phobius"/>
    </source>
</evidence>
<accession>A0A4R6PQY5</accession>
<keyword evidence="1" id="KW-0472">Membrane</keyword>
<feature type="transmembrane region" description="Helical" evidence="1">
    <location>
        <begin position="70"/>
        <end position="90"/>
    </location>
</feature>
<reference evidence="2 3" key="1">
    <citation type="submission" date="2019-03" db="EMBL/GenBank/DDBJ databases">
        <title>Freshwater and sediment microbial communities from various areas in North America, analyzing microbe dynamics in response to fracking.</title>
        <authorList>
            <person name="Lamendella R."/>
        </authorList>
    </citation>
    <scope>NUCLEOTIDE SEQUENCE [LARGE SCALE GENOMIC DNA]</scope>
    <source>
        <strain evidence="2 3">18_TX</strain>
    </source>
</reference>
<gene>
    <name evidence="2" type="ORF">DEU29_10171</name>
</gene>
<sequence>MIAAEFLVVMLCLIMILVGYLQVYPKVAGKNFNKLASYDGLMAGLALFIVGYKYWGTGFVFYLLGIPLNWFWYTLIIYIVLETPVAIWYIKKHNIRFK</sequence>
<dbReference type="AlphaFoldDB" id="A0A4R6PQY5"/>
<protein>
    <submittedName>
        <fullName evidence="2">Uncharacterized protein</fullName>
    </submittedName>
</protein>
<evidence type="ECO:0000313" key="2">
    <source>
        <dbReference type="EMBL" id="TDP40527.1"/>
    </source>
</evidence>
<keyword evidence="3" id="KW-1185">Reference proteome</keyword>
<keyword evidence="1" id="KW-1133">Transmembrane helix</keyword>
<proteinExistence type="predicted"/>
<evidence type="ECO:0000313" key="3">
    <source>
        <dbReference type="Proteomes" id="UP000295531"/>
    </source>
</evidence>
<comment type="caution">
    <text evidence="2">The sequence shown here is derived from an EMBL/GenBank/DDBJ whole genome shotgun (WGS) entry which is preliminary data.</text>
</comment>
<dbReference type="Proteomes" id="UP000295531">
    <property type="component" value="Unassembled WGS sequence"/>
</dbReference>
<dbReference type="EMBL" id="SNXI01000001">
    <property type="protein sequence ID" value="TDP40527.1"/>
    <property type="molecule type" value="Genomic_DNA"/>
</dbReference>
<name>A0A4R6PQY5_9GAMM</name>
<feature type="transmembrane region" description="Helical" evidence="1">
    <location>
        <begin position="6"/>
        <end position="23"/>
    </location>
</feature>
<dbReference type="RefSeq" id="WP_133538212.1">
    <property type="nucleotide sequence ID" value="NZ_SNXI01000001.1"/>
</dbReference>
<keyword evidence="1" id="KW-0812">Transmembrane</keyword>
<organism evidence="2 3">
    <name type="scientific">Idiomarina aquatica</name>
    <dbReference type="NCBI Taxonomy" id="1327752"/>
    <lineage>
        <taxon>Bacteria</taxon>
        <taxon>Pseudomonadati</taxon>
        <taxon>Pseudomonadota</taxon>
        <taxon>Gammaproteobacteria</taxon>
        <taxon>Alteromonadales</taxon>
        <taxon>Idiomarinaceae</taxon>
        <taxon>Idiomarina</taxon>
    </lineage>
</organism>
<dbReference type="OrthoDB" id="7063456at2"/>